<name>A0A813KRC1_POLGL</name>
<dbReference type="Proteomes" id="UP000626109">
    <property type="component" value="Unassembled WGS sequence"/>
</dbReference>
<dbReference type="EMBL" id="CAJNNW010032020">
    <property type="protein sequence ID" value="CAE8710670.1"/>
    <property type="molecule type" value="Genomic_DNA"/>
</dbReference>
<dbReference type="PANTHER" id="PTHR47447:SF17">
    <property type="entry name" value="OS12G0638900 PROTEIN"/>
    <property type="match status" value="1"/>
</dbReference>
<dbReference type="InterPro" id="IPR002885">
    <property type="entry name" value="PPR_rpt"/>
</dbReference>
<comment type="caution">
    <text evidence="3">The sequence shown here is derived from an EMBL/GenBank/DDBJ whole genome shotgun (WGS) entry which is preliminary data.</text>
</comment>
<gene>
    <name evidence="3" type="ORF">PGLA2088_LOCUS36062</name>
</gene>
<dbReference type="PROSITE" id="PS51375">
    <property type="entry name" value="PPR"/>
    <property type="match status" value="1"/>
</dbReference>
<accession>A0A813KRC1</accession>
<evidence type="ECO:0000256" key="1">
    <source>
        <dbReference type="ARBA" id="ARBA00022737"/>
    </source>
</evidence>
<evidence type="ECO:0000256" key="2">
    <source>
        <dbReference type="PROSITE-ProRule" id="PRU00708"/>
    </source>
</evidence>
<protein>
    <recommendedName>
        <fullName evidence="5">Pentatricopeptide repeat-containing protein</fullName>
    </recommendedName>
</protein>
<organism evidence="3 4">
    <name type="scientific">Polarella glacialis</name>
    <name type="common">Dinoflagellate</name>
    <dbReference type="NCBI Taxonomy" id="89957"/>
    <lineage>
        <taxon>Eukaryota</taxon>
        <taxon>Sar</taxon>
        <taxon>Alveolata</taxon>
        <taxon>Dinophyceae</taxon>
        <taxon>Suessiales</taxon>
        <taxon>Suessiaceae</taxon>
        <taxon>Polarella</taxon>
    </lineage>
</organism>
<evidence type="ECO:0000313" key="3">
    <source>
        <dbReference type="EMBL" id="CAE8710670.1"/>
    </source>
</evidence>
<sequence>MALGWLQVGIKLLQPMGLESHQDSPQPGELAVRTCRTSTELLFLSPLEDVPPQRLTSNCYDAGRGLTAHSCANPRPNTNWQFTAVAPSSLRQQRLHSAVGLGALACELAAHALTLAGGGGPTAPYSLWSPASSMVGGSRAGVPTRAPAVVSNCSLRLRPASSLVGPVPVCPREHLRSSPTTAYAFDLRAHWLVPSRCAHASTCGRLQLQPTPSTCEITGWSRPGVPTRAPAVAQLTAYASTCVAHWWPSGVPTRALRRLQLQLRLRPGELTGWSRPGVPTRAPAVVSNYSLRLRPARSLVGPVPVCPCEHLRSSPTTAYAFDLRAHWLVPSRCAYASTCGRSNYSLRLRRASSLVGPVPVCPCVHLRSSPTTAYAFDLRAHWLVPSRCAHASTCGCLQLQPTPSTCELTGWSRPGVPMRAPAVVSNYSGDLRPASSLVGPVPVCPCEHLRSFPTTADTCELTGWSRPGVPMRSSPTTAYAFDLRAHWLVPSRCAHASTCGRLQLQPTPSTCEFTGWSRPCVPTRAPAVVSNYSLRLRPASSLVGPVPVCACEHLRSCPTTAYAFDLRAHWLVPSRCAPASTCGRLHLQPTPSTCELTVGPSRCAHASTAVVSKLTAYGFDLLGHGWSRPGVTTRAPAVVSKLQPRFDLRVLLTVWSRPGVPTPSLSTCELTGLVPSRLCNASDLRSSQLQPTAFDLRVTVGPVPGVAHAKQLRRSIYSYAFDLRAHWLVPSRCAHACTCGRLQPQPTPSTCELTGWSRPGVPTRAPAVVSNYSLRLRPASSLVGPVPVCPREHLRSSPTTAYAFDMRAHWLVPSRCAHASTCGRLQLQPTPSTCELIGWSRPGVPTRAPAVVSNYSLRLRPASSLVGPVPVCPREHLRSSPTSAYTCDLRAHWLVPSRCAHASEHLRSSPTTAYAFDLRAHWLVPSRCAHASTCGRLQLQPTPSTCLLTGWSRPGVPTRAPAVVSNYSQRLRPASSLVGPVPVAARCANASTCGRLQNVQLTPSNLRVTVGPVPVFPTRAPAVRPNYSHAFDMTSSLVGPPPCGRLQLQAYAFELRAQWLFPVTGFLCPAKQLRSSPSTAYAFDLRAHWLVPSRCAHASTCGRLQLQPTPSTCELIAWSRPGVPMRAPAVVSSYSGRLRAHLFAWALWLLRDLLQSGLRPDRITYQTSLSICGAALQWWRSLALLAEAGFRGFEANTATYNAVICACDRGEHWEQAFKVLHDMRFRHLRCTAPSLNSARSAAERAGKWQLALVGLLQAFTEPGMTDVVSVGLGISACAASSSWTSAMDLLRFGGILVDLESFKMASFACARAALAAWRWPLHLLQDVRGRRLDADVFMFGCAARSCGSS</sequence>
<reference evidence="3" key="1">
    <citation type="submission" date="2021-02" db="EMBL/GenBank/DDBJ databases">
        <authorList>
            <person name="Dougan E. K."/>
            <person name="Rhodes N."/>
            <person name="Thang M."/>
            <person name="Chan C."/>
        </authorList>
    </citation>
    <scope>NUCLEOTIDE SEQUENCE</scope>
</reference>
<dbReference type="InterPro" id="IPR011990">
    <property type="entry name" value="TPR-like_helical_dom_sf"/>
</dbReference>
<dbReference type="Gene3D" id="1.25.40.10">
    <property type="entry name" value="Tetratricopeptide repeat domain"/>
    <property type="match status" value="1"/>
</dbReference>
<dbReference type="PANTHER" id="PTHR47447">
    <property type="entry name" value="OS03G0856100 PROTEIN"/>
    <property type="match status" value="1"/>
</dbReference>
<feature type="repeat" description="PPR" evidence="2">
    <location>
        <begin position="1196"/>
        <end position="1230"/>
    </location>
</feature>
<proteinExistence type="predicted"/>
<evidence type="ECO:0008006" key="5">
    <source>
        <dbReference type="Google" id="ProtNLM"/>
    </source>
</evidence>
<keyword evidence="1" id="KW-0677">Repeat</keyword>
<feature type="non-terminal residue" evidence="3">
    <location>
        <position position="1"/>
    </location>
</feature>
<evidence type="ECO:0000313" key="4">
    <source>
        <dbReference type="Proteomes" id="UP000626109"/>
    </source>
</evidence>